<keyword evidence="3 8" id="KW-0812">Transmembrane</keyword>
<evidence type="ECO:0000313" key="9">
    <source>
        <dbReference type="EMBL" id="OXA54445.1"/>
    </source>
</evidence>
<comment type="caution">
    <text evidence="9">The sequence shown here is derived from an EMBL/GenBank/DDBJ whole genome shotgun (WGS) entry which is preliminary data.</text>
</comment>
<name>A0A226EA78_FOLCA</name>
<evidence type="ECO:0000256" key="8">
    <source>
        <dbReference type="SAM" id="Phobius"/>
    </source>
</evidence>
<evidence type="ECO:0000256" key="2">
    <source>
        <dbReference type="ARBA" id="ARBA00022475"/>
    </source>
</evidence>
<keyword evidence="7" id="KW-0325">Glycoprotein</keyword>
<dbReference type="AlphaFoldDB" id="A0A226EA78"/>
<dbReference type="PANTHER" id="PTHR42643">
    <property type="entry name" value="IONOTROPIC RECEPTOR 20A-RELATED"/>
    <property type="match status" value="1"/>
</dbReference>
<feature type="transmembrane region" description="Helical" evidence="8">
    <location>
        <begin position="597"/>
        <end position="623"/>
    </location>
</feature>
<keyword evidence="4 8" id="KW-1133">Transmembrane helix</keyword>
<dbReference type="GO" id="GO:0005886">
    <property type="term" value="C:plasma membrane"/>
    <property type="evidence" value="ECO:0007669"/>
    <property type="project" value="UniProtKB-SubCell"/>
</dbReference>
<sequence>MASGKFRQACVAIRVIEVFIVLNTSTQKVVSTIMSIPHYFDEHDIQLVSPLPGWTTSRHPPRYFDHILTNNPHTAILLNQVYANQTHAILGTVANPRTNIRRKSGWASVSFLPSVPRDSKADYFMIQRRIVYIFNPTFIFQHTNNPWDAASYQSYSLHNGISKLILFNVNYPHDIFIPCIPCLYSVRIELRSIPLPKMESVWWTKNINLFQKKVLYNRYINLKHINCKVYQVRQMSSRDCKIVHLSQNLNFSMAGLPHTFEVSMLGADTYYNPKYSYMMPYSVKYKSPFSPPVWGVLLLSCVTICLVVQVTKEDMTFIQVTFDMINIVAILLGQGDSSKICRNRRTIAESIVAVWLLCGCYVIMGNLYTGEIFSYLSAIKPPHVPETLSQLVDSDIPIITTSSYSGRGSSGSILTSNTIPQYIKFYQDWNKSVELLVKLKRRLTFVHAVGSISKVVEFLSSILASKSLAHFNTSIDPHQTYAIMDNHHIFEPTSTLLRINSSRSVLIGKDGTPFISLWCDQRHRNWLSPLLARKLGELDFSGMAGRWDDLQRVTDVQLILKQIRDPAYKRYVKGFRSNRESAKEVPIQLKAVKSIFILSWFLFLLALTSFGVEVRILVARFLYRNYQAVKKYWAGIKLQLLLAWISLEVTDESIVSLSRSG</sequence>
<evidence type="ECO:0000256" key="1">
    <source>
        <dbReference type="ARBA" id="ARBA00004651"/>
    </source>
</evidence>
<organism evidence="9 10">
    <name type="scientific">Folsomia candida</name>
    <name type="common">Springtail</name>
    <dbReference type="NCBI Taxonomy" id="158441"/>
    <lineage>
        <taxon>Eukaryota</taxon>
        <taxon>Metazoa</taxon>
        <taxon>Ecdysozoa</taxon>
        <taxon>Arthropoda</taxon>
        <taxon>Hexapoda</taxon>
        <taxon>Collembola</taxon>
        <taxon>Entomobryomorpha</taxon>
        <taxon>Isotomoidea</taxon>
        <taxon>Isotomidae</taxon>
        <taxon>Proisotominae</taxon>
        <taxon>Folsomia</taxon>
    </lineage>
</organism>
<evidence type="ECO:0000256" key="5">
    <source>
        <dbReference type="ARBA" id="ARBA00023136"/>
    </source>
</evidence>
<keyword evidence="2" id="KW-1003">Cell membrane</keyword>
<evidence type="ECO:0000256" key="7">
    <source>
        <dbReference type="ARBA" id="ARBA00023180"/>
    </source>
</evidence>
<dbReference type="EMBL" id="LNIX01000005">
    <property type="protein sequence ID" value="OXA54445.1"/>
    <property type="molecule type" value="Genomic_DNA"/>
</dbReference>
<keyword evidence="6" id="KW-0675">Receptor</keyword>
<feature type="transmembrane region" description="Helical" evidence="8">
    <location>
        <begin position="347"/>
        <end position="368"/>
    </location>
</feature>
<protein>
    <submittedName>
        <fullName evidence="9">Uncharacterized protein</fullName>
    </submittedName>
</protein>
<comment type="subcellular location">
    <subcellularLocation>
        <location evidence="1">Cell membrane</location>
        <topology evidence="1">Multi-pass membrane protein</topology>
    </subcellularLocation>
</comment>
<evidence type="ECO:0000313" key="10">
    <source>
        <dbReference type="Proteomes" id="UP000198287"/>
    </source>
</evidence>
<gene>
    <name evidence="9" type="ORF">Fcan01_11622</name>
</gene>
<feature type="transmembrane region" description="Helical" evidence="8">
    <location>
        <begin position="293"/>
        <end position="311"/>
    </location>
</feature>
<dbReference type="PANTHER" id="PTHR42643:SF24">
    <property type="entry name" value="IONOTROPIC RECEPTOR 60A"/>
    <property type="match status" value="1"/>
</dbReference>
<evidence type="ECO:0000256" key="3">
    <source>
        <dbReference type="ARBA" id="ARBA00022692"/>
    </source>
</evidence>
<dbReference type="Proteomes" id="UP000198287">
    <property type="component" value="Unassembled WGS sequence"/>
</dbReference>
<proteinExistence type="predicted"/>
<evidence type="ECO:0000256" key="4">
    <source>
        <dbReference type="ARBA" id="ARBA00022989"/>
    </source>
</evidence>
<reference evidence="9 10" key="1">
    <citation type="submission" date="2015-12" db="EMBL/GenBank/DDBJ databases">
        <title>The genome of Folsomia candida.</title>
        <authorList>
            <person name="Faddeeva A."/>
            <person name="Derks M.F."/>
            <person name="Anvar Y."/>
            <person name="Smit S."/>
            <person name="Van Straalen N."/>
            <person name="Roelofs D."/>
        </authorList>
    </citation>
    <scope>NUCLEOTIDE SEQUENCE [LARGE SCALE GENOMIC DNA]</scope>
    <source>
        <strain evidence="9 10">VU population</strain>
        <tissue evidence="9">Whole body</tissue>
    </source>
</reference>
<accession>A0A226EA78</accession>
<keyword evidence="5 8" id="KW-0472">Membrane</keyword>
<evidence type="ECO:0000256" key="6">
    <source>
        <dbReference type="ARBA" id="ARBA00023170"/>
    </source>
</evidence>
<keyword evidence="10" id="KW-1185">Reference proteome</keyword>
<dbReference type="InterPro" id="IPR052192">
    <property type="entry name" value="Insect_Ionotropic_Sensory_Rcpt"/>
</dbReference>